<dbReference type="PANTHER" id="PTHR43333:SF1">
    <property type="entry name" value="D-ISOMER SPECIFIC 2-HYDROXYACID DEHYDROGENASE NAD-BINDING DOMAIN-CONTAINING PROTEIN"/>
    <property type="match status" value="1"/>
</dbReference>
<organism evidence="4 5">
    <name type="scientific">Ignatzschineria indica</name>
    <dbReference type="NCBI Taxonomy" id="472583"/>
    <lineage>
        <taxon>Bacteria</taxon>
        <taxon>Pseudomonadati</taxon>
        <taxon>Pseudomonadota</taxon>
        <taxon>Gammaproteobacteria</taxon>
        <taxon>Cardiobacteriales</taxon>
        <taxon>Ignatzschineriaceae</taxon>
        <taxon>Ignatzschineria</taxon>
    </lineage>
</organism>
<protein>
    <submittedName>
        <fullName evidence="4">Glyoxylate/hydroxypyruvate reductase A</fullName>
    </submittedName>
</protein>
<name>A0A2U2AND0_9GAMM</name>
<dbReference type="Gene3D" id="3.40.50.720">
    <property type="entry name" value="NAD(P)-binding Rossmann-like Domain"/>
    <property type="match status" value="2"/>
</dbReference>
<dbReference type="AlphaFoldDB" id="A0A2U2AND0"/>
<reference evidence="4 5" key="1">
    <citation type="journal article" date="2018" name="Genome Announc.">
        <title>Ignatzschineria cameli sp. nov., isolated from necrotic foot tissue of dromedaries (Camelus dromedarius) and associated maggots (Wohlfahrtia species) in Dubai.</title>
        <authorList>
            <person name="Tsang C.C."/>
            <person name="Tang J.Y."/>
            <person name="Fong J.Y."/>
            <person name="Kinne J."/>
            <person name="Lee H.H."/>
            <person name="Joseph M."/>
            <person name="Jose S."/>
            <person name="Schuster R.K."/>
            <person name="Tang Y."/>
            <person name="Sivakumar S."/>
            <person name="Chen J.H."/>
            <person name="Teng J.L."/>
            <person name="Lau S.K."/>
            <person name="Wernery U."/>
            <person name="Woo P.C."/>
        </authorList>
    </citation>
    <scope>NUCLEOTIDE SEQUENCE [LARGE SCALE GENOMIC DNA]</scope>
    <source>
        <strain evidence="4 5">KCTC 22643</strain>
    </source>
</reference>
<accession>A0A2U2AND0</accession>
<dbReference type="SUPFAM" id="SSF52283">
    <property type="entry name" value="Formate/glycerate dehydrogenase catalytic domain-like"/>
    <property type="match status" value="1"/>
</dbReference>
<dbReference type="CDD" id="cd12164">
    <property type="entry name" value="GDH_like_2"/>
    <property type="match status" value="1"/>
</dbReference>
<evidence type="ECO:0000259" key="3">
    <source>
        <dbReference type="Pfam" id="PF02826"/>
    </source>
</evidence>
<feature type="domain" description="D-isomer specific 2-hydroxyacid dehydrogenase NAD-binding" evidence="3">
    <location>
        <begin position="106"/>
        <end position="277"/>
    </location>
</feature>
<dbReference type="EMBL" id="QEWR01000002">
    <property type="protein sequence ID" value="PWD84705.1"/>
    <property type="molecule type" value="Genomic_DNA"/>
</dbReference>
<keyword evidence="5" id="KW-1185">Reference proteome</keyword>
<dbReference type="InterPro" id="IPR006140">
    <property type="entry name" value="D-isomer_DH_NAD-bd"/>
</dbReference>
<evidence type="ECO:0000313" key="4">
    <source>
        <dbReference type="EMBL" id="PWD84705.1"/>
    </source>
</evidence>
<dbReference type="RefSeq" id="WP_109235860.1">
    <property type="nucleotide sequence ID" value="NZ_BMXZ01000001.1"/>
</dbReference>
<dbReference type="SUPFAM" id="SSF51735">
    <property type="entry name" value="NAD(P)-binding Rossmann-fold domains"/>
    <property type="match status" value="1"/>
</dbReference>
<comment type="caution">
    <text evidence="4">The sequence shown here is derived from an EMBL/GenBank/DDBJ whole genome shotgun (WGS) entry which is preliminary data.</text>
</comment>
<dbReference type="GO" id="GO:0051287">
    <property type="term" value="F:NAD binding"/>
    <property type="evidence" value="ECO:0007669"/>
    <property type="project" value="InterPro"/>
</dbReference>
<keyword evidence="2" id="KW-0520">NAD</keyword>
<dbReference type="PROSITE" id="PS00671">
    <property type="entry name" value="D_2_HYDROXYACID_DH_3"/>
    <property type="match status" value="1"/>
</dbReference>
<dbReference type="InterPro" id="IPR036291">
    <property type="entry name" value="NAD(P)-bd_dom_sf"/>
</dbReference>
<evidence type="ECO:0000256" key="2">
    <source>
        <dbReference type="ARBA" id="ARBA00023027"/>
    </source>
</evidence>
<dbReference type="GO" id="GO:0016616">
    <property type="term" value="F:oxidoreductase activity, acting on the CH-OH group of donors, NAD or NADP as acceptor"/>
    <property type="evidence" value="ECO:0007669"/>
    <property type="project" value="UniProtKB-ARBA"/>
</dbReference>
<gene>
    <name evidence="4" type="ORF">DC082_04045</name>
</gene>
<evidence type="ECO:0000313" key="5">
    <source>
        <dbReference type="Proteomes" id="UP000244948"/>
    </source>
</evidence>
<proteinExistence type="predicted"/>
<sequence>MTHLLYLTENDRGLERWRTEITKIDPNITIHSLNDHYDPESIEVVLAWKPPAGIFPTLTQLKLIQSLGMGVDHLFKTADRPTQMPIARIIDPDMANQMSEYSLYGALTAFRNFHRYRASKTIGEWNPVPRNFHDEFAIGILGYGELGKTTAARLQQNGFPNIRIWSRTPKEIPSLKSYAGTEELLDFAKNLDLLICLLPLTSETESILNRTLFDQLNPGAYLINAARGEHLNSADLIEAIESQQIAGALLDVFAKEPLPKTDPLWTIPEIEITPHVAASTNPRTAAAQVVENIRRIEAGKTALNLIDLDRTY</sequence>
<keyword evidence="1" id="KW-0560">Oxidoreductase</keyword>
<dbReference type="Pfam" id="PF02826">
    <property type="entry name" value="2-Hacid_dh_C"/>
    <property type="match status" value="1"/>
</dbReference>
<dbReference type="Proteomes" id="UP000244948">
    <property type="component" value="Unassembled WGS sequence"/>
</dbReference>
<dbReference type="InterPro" id="IPR029753">
    <property type="entry name" value="D-isomer_DH_CS"/>
</dbReference>
<keyword evidence="4" id="KW-0670">Pyruvate</keyword>
<evidence type="ECO:0000256" key="1">
    <source>
        <dbReference type="ARBA" id="ARBA00023002"/>
    </source>
</evidence>
<dbReference type="PANTHER" id="PTHR43333">
    <property type="entry name" value="2-HACID_DH_C DOMAIN-CONTAINING PROTEIN"/>
    <property type="match status" value="1"/>
</dbReference>